<organism evidence="1 2">
    <name type="scientific">Sphingomonas limnosediminicola</name>
    <dbReference type="NCBI Taxonomy" id="940133"/>
    <lineage>
        <taxon>Bacteria</taxon>
        <taxon>Pseudomonadati</taxon>
        <taxon>Pseudomonadota</taxon>
        <taxon>Alphaproteobacteria</taxon>
        <taxon>Sphingomonadales</taxon>
        <taxon>Sphingomonadaceae</taxon>
        <taxon>Sphingomonas</taxon>
    </lineage>
</organism>
<sequence>MDRARLSSILLNAPAWVRLGLAVPDARLRERAADVLAATIVDKLDEPAVIKDRNQLPLPL</sequence>
<keyword evidence="2" id="KW-1185">Reference proteome</keyword>
<protein>
    <submittedName>
        <fullName evidence="1">Uncharacterized protein</fullName>
    </submittedName>
</protein>
<evidence type="ECO:0000313" key="2">
    <source>
        <dbReference type="Proteomes" id="UP001500827"/>
    </source>
</evidence>
<name>A0ABP7L756_9SPHN</name>
<reference evidence="2" key="1">
    <citation type="journal article" date="2019" name="Int. J. Syst. Evol. Microbiol.">
        <title>The Global Catalogue of Microorganisms (GCM) 10K type strain sequencing project: providing services to taxonomists for standard genome sequencing and annotation.</title>
        <authorList>
            <consortium name="The Broad Institute Genomics Platform"/>
            <consortium name="The Broad Institute Genome Sequencing Center for Infectious Disease"/>
            <person name="Wu L."/>
            <person name="Ma J."/>
        </authorList>
    </citation>
    <scope>NUCLEOTIDE SEQUENCE [LARGE SCALE GENOMIC DNA]</scope>
    <source>
        <strain evidence="2">JCM 17543</strain>
    </source>
</reference>
<dbReference type="RefSeq" id="WP_344698833.1">
    <property type="nucleotide sequence ID" value="NZ_BAABBM010000001.1"/>
</dbReference>
<dbReference type="InterPro" id="IPR046662">
    <property type="entry name" value="DUF6771"/>
</dbReference>
<dbReference type="EMBL" id="BAABBM010000001">
    <property type="protein sequence ID" value="GAA3895072.1"/>
    <property type="molecule type" value="Genomic_DNA"/>
</dbReference>
<accession>A0ABP7L756</accession>
<gene>
    <name evidence="1" type="ORF">GCM10022276_12700</name>
</gene>
<comment type="caution">
    <text evidence="1">The sequence shown here is derived from an EMBL/GenBank/DDBJ whole genome shotgun (WGS) entry which is preliminary data.</text>
</comment>
<proteinExistence type="predicted"/>
<dbReference type="Proteomes" id="UP001500827">
    <property type="component" value="Unassembled WGS sequence"/>
</dbReference>
<dbReference type="Pfam" id="PF20561">
    <property type="entry name" value="DUF6771"/>
    <property type="match status" value="1"/>
</dbReference>
<evidence type="ECO:0000313" key="1">
    <source>
        <dbReference type="EMBL" id="GAA3895072.1"/>
    </source>
</evidence>